<dbReference type="GO" id="GO:0008757">
    <property type="term" value="F:S-adenosylmethionine-dependent methyltransferase activity"/>
    <property type="evidence" value="ECO:0007669"/>
    <property type="project" value="InterPro"/>
</dbReference>
<keyword evidence="6" id="KW-1185">Reference proteome</keyword>
<dbReference type="PANTHER" id="PTHR44942:SF4">
    <property type="entry name" value="METHYLTRANSFERASE TYPE 11 DOMAIN-CONTAINING PROTEIN"/>
    <property type="match status" value="1"/>
</dbReference>
<dbReference type="InterPro" id="IPR013216">
    <property type="entry name" value="Methyltransf_11"/>
</dbReference>
<keyword evidence="2 5" id="KW-0489">Methyltransferase</keyword>
<dbReference type="Proteomes" id="UP000011760">
    <property type="component" value="Chromosome"/>
</dbReference>
<dbReference type="KEGG" id="ccn:H924_06595"/>
<comment type="similarity">
    <text evidence="1">Belongs to the methyltransferase superfamily.</text>
</comment>
<dbReference type="eggNOG" id="COG2226">
    <property type="taxonomic scope" value="Bacteria"/>
</dbReference>
<dbReference type="EMBL" id="CP004354">
    <property type="protein sequence ID" value="AGG66763.1"/>
    <property type="molecule type" value="Genomic_DNA"/>
</dbReference>
<feature type="domain" description="Methyltransferase type 11" evidence="4">
    <location>
        <begin position="66"/>
        <end position="154"/>
    </location>
</feature>
<dbReference type="InterPro" id="IPR051052">
    <property type="entry name" value="Diverse_substrate_MTase"/>
</dbReference>
<keyword evidence="3 5" id="KW-0808">Transferase</keyword>
<evidence type="ECO:0000256" key="3">
    <source>
        <dbReference type="ARBA" id="ARBA00022679"/>
    </source>
</evidence>
<evidence type="ECO:0000259" key="4">
    <source>
        <dbReference type="Pfam" id="PF08241"/>
    </source>
</evidence>
<dbReference type="InterPro" id="IPR029063">
    <property type="entry name" value="SAM-dependent_MTases_sf"/>
</dbReference>
<evidence type="ECO:0000313" key="6">
    <source>
        <dbReference type="Proteomes" id="UP000011760"/>
    </source>
</evidence>
<evidence type="ECO:0000313" key="5">
    <source>
        <dbReference type="EMBL" id="AGG66763.1"/>
    </source>
</evidence>
<organism evidence="5 6">
    <name type="scientific">Corynebacterium callunae DSM 20147</name>
    <dbReference type="NCBI Taxonomy" id="1121353"/>
    <lineage>
        <taxon>Bacteria</taxon>
        <taxon>Bacillati</taxon>
        <taxon>Actinomycetota</taxon>
        <taxon>Actinomycetes</taxon>
        <taxon>Mycobacteriales</taxon>
        <taxon>Corynebacteriaceae</taxon>
        <taxon>Corynebacterium</taxon>
    </lineage>
</organism>
<reference evidence="5 6" key="1">
    <citation type="submission" date="2013-02" db="EMBL/GenBank/DDBJ databases">
        <title>The complete genome sequence of Corynebacterium callunae DSM 20147.</title>
        <authorList>
            <person name="Ruckert C."/>
            <person name="Albersmeier A."/>
            <person name="Kalinowski J."/>
        </authorList>
    </citation>
    <scope>NUCLEOTIDE SEQUENCE [LARGE SCALE GENOMIC DNA]</scope>
    <source>
        <strain evidence="5 6">DSM 20147</strain>
    </source>
</reference>
<sequence>MTESSYSLHPPIPPVSKKNAPIFNGEQHREIGARAFNHGSTTYNDARPGYPTDVVELAAGYSRIADVGAGTGKLTGLLDTAGHNVLALDPSMDMLRVLHNSFPTIPAWQAVAEATALAPNSVDLVSCAQTWHWVDVPAAAAEFDRIISPGGAVLLVWNNLDTAIPWVHRLSRIMHAGDVLKPGFIPEVAAPWEISTTLRTTWEQHLSPEEIIQLAHTRSYWLRSSPKIQERVDNNLRWYLYEHLAFSEAEEVALPYRCDAFVLTRKK</sequence>
<dbReference type="GO" id="GO:0032259">
    <property type="term" value="P:methylation"/>
    <property type="evidence" value="ECO:0007669"/>
    <property type="project" value="UniProtKB-KW"/>
</dbReference>
<dbReference type="PATRIC" id="fig|1121353.3.peg.1345"/>
<protein>
    <submittedName>
        <fullName evidence="5">SAM-dependent methyltransferase</fullName>
    </submittedName>
</protein>
<dbReference type="Pfam" id="PF08241">
    <property type="entry name" value="Methyltransf_11"/>
    <property type="match status" value="1"/>
</dbReference>
<dbReference type="PANTHER" id="PTHR44942">
    <property type="entry name" value="METHYLTRANSF_11 DOMAIN-CONTAINING PROTEIN"/>
    <property type="match status" value="1"/>
</dbReference>
<dbReference type="CDD" id="cd02440">
    <property type="entry name" value="AdoMet_MTases"/>
    <property type="match status" value="1"/>
</dbReference>
<proteinExistence type="inferred from homology"/>
<dbReference type="Gene3D" id="3.40.50.150">
    <property type="entry name" value="Vaccinia Virus protein VP39"/>
    <property type="match status" value="1"/>
</dbReference>
<evidence type="ECO:0000256" key="2">
    <source>
        <dbReference type="ARBA" id="ARBA00022603"/>
    </source>
</evidence>
<name>M1UYT2_9CORY</name>
<dbReference type="HOGENOM" id="CLU_049344_3_0_11"/>
<evidence type="ECO:0000256" key="1">
    <source>
        <dbReference type="ARBA" id="ARBA00008361"/>
    </source>
</evidence>
<dbReference type="OrthoDB" id="9797252at2"/>
<dbReference type="STRING" id="1121353.H924_06595"/>
<gene>
    <name evidence="5" type="ORF">H924_06595</name>
</gene>
<dbReference type="RefSeq" id="WP_015651194.1">
    <property type="nucleotide sequence ID" value="NC_020506.1"/>
</dbReference>
<accession>M1UYT2</accession>
<dbReference type="AlphaFoldDB" id="M1UYT2"/>
<dbReference type="SUPFAM" id="SSF53335">
    <property type="entry name" value="S-adenosyl-L-methionine-dependent methyltransferases"/>
    <property type="match status" value="1"/>
</dbReference>